<accession>A0A2Z5U3T9</accession>
<comment type="function">
    <text evidence="8">The phosphoenolpyruvate-dependent sugar phosphotransferase system (PTS), a major carbohydrate active -transport system, catalyzes the phosphorylation of incoming sugar substrates concomitant with their translocation across the cell membrane.</text>
</comment>
<gene>
    <name evidence="11" type="ORF">SR187_5640</name>
</gene>
<dbReference type="PIRSF" id="PIRSF006351">
    <property type="entry name" value="PTS_EIIC-Cellobiose"/>
    <property type="match status" value="1"/>
</dbReference>
<proteinExistence type="predicted"/>
<feature type="transmembrane region" description="Helical" evidence="9">
    <location>
        <begin position="220"/>
        <end position="245"/>
    </location>
</feature>
<dbReference type="PANTHER" id="PTHR33989">
    <property type="match status" value="1"/>
</dbReference>
<dbReference type="InterPro" id="IPR004796">
    <property type="entry name" value="PTS_IIC_cello"/>
</dbReference>
<feature type="transmembrane region" description="Helical" evidence="9">
    <location>
        <begin position="252"/>
        <end position="274"/>
    </location>
</feature>
<feature type="transmembrane region" description="Helical" evidence="9">
    <location>
        <begin position="181"/>
        <end position="200"/>
    </location>
</feature>
<dbReference type="PANTHER" id="PTHR33989:SF4">
    <property type="entry name" value="PTS SYSTEM N,N'-DIACETYLCHITOBIOSE-SPECIFIC EIIC COMPONENT"/>
    <property type="match status" value="1"/>
</dbReference>
<evidence type="ECO:0000256" key="2">
    <source>
        <dbReference type="ARBA" id="ARBA00022448"/>
    </source>
</evidence>
<evidence type="ECO:0000259" key="10">
    <source>
        <dbReference type="PROSITE" id="PS51105"/>
    </source>
</evidence>
<dbReference type="GO" id="GO:0008982">
    <property type="term" value="F:protein-N(PI)-phosphohistidine-sugar phosphotransferase activity"/>
    <property type="evidence" value="ECO:0007669"/>
    <property type="project" value="UniProtKB-UniRule"/>
</dbReference>
<feature type="transmembrane region" description="Helical" evidence="9">
    <location>
        <begin position="349"/>
        <end position="369"/>
    </location>
</feature>
<keyword evidence="5 9" id="KW-0812">Transmembrane</keyword>
<feature type="transmembrane region" description="Helical" evidence="9">
    <location>
        <begin position="107"/>
        <end position="126"/>
    </location>
</feature>
<feature type="transmembrane region" description="Helical" evidence="9">
    <location>
        <begin position="72"/>
        <end position="95"/>
    </location>
</feature>
<dbReference type="GO" id="GO:1901264">
    <property type="term" value="P:carbohydrate derivative transport"/>
    <property type="evidence" value="ECO:0007669"/>
    <property type="project" value="TreeGrafter"/>
</dbReference>
<feature type="domain" description="PTS EIIC type-3" evidence="10">
    <location>
        <begin position="8"/>
        <end position="418"/>
    </location>
</feature>
<feature type="transmembrane region" description="Helical" evidence="9">
    <location>
        <begin position="138"/>
        <end position="160"/>
    </location>
</feature>
<dbReference type="AlphaFoldDB" id="A0A2Z5U3T9"/>
<keyword evidence="3 8" id="KW-1003">Cell membrane</keyword>
<dbReference type="EMBL" id="AP018400">
    <property type="protein sequence ID" value="BBA92733.1"/>
    <property type="molecule type" value="Genomic_DNA"/>
</dbReference>
<evidence type="ECO:0000256" key="5">
    <source>
        <dbReference type="ARBA" id="ARBA00022692"/>
    </source>
</evidence>
<feature type="transmembrane region" description="Helical" evidence="9">
    <location>
        <begin position="294"/>
        <end position="314"/>
    </location>
</feature>
<comment type="subcellular location">
    <subcellularLocation>
        <location evidence="1">Cell membrane</location>
        <topology evidence="1">Multi-pass membrane protein</topology>
    </subcellularLocation>
</comment>
<keyword evidence="6 9" id="KW-1133">Transmembrane helix</keyword>
<evidence type="ECO:0000256" key="6">
    <source>
        <dbReference type="ARBA" id="ARBA00022989"/>
    </source>
</evidence>
<dbReference type="InterPro" id="IPR051088">
    <property type="entry name" value="PTS_Sugar-EIIC/EIIB"/>
</dbReference>
<feature type="transmembrane region" description="Helical" evidence="9">
    <location>
        <begin position="31"/>
        <end position="52"/>
    </location>
</feature>
<keyword evidence="2 8" id="KW-0813">Transport</keyword>
<protein>
    <recommendedName>
        <fullName evidence="8">Permease IIC component</fullName>
    </recommendedName>
</protein>
<sequence>MVMSKIDTQKIIVPIMKFVNMKGIIALKDGMLAILPLTVVGSIFLILGQLPFADLNAAIASLFGPNWTEPFMQVYSGTFAIMGLISCFAIGYSYAKNSGVEPLPAGVLSVSSFFILLKSSYVPAIGEPISDAVAKVWFGGQGIIGAIIIGLVVGAIYTTFIQRHIVIKMPEQVPQAIAKQFEAMIPAFVIFSLSMIVYIISKIVTNGGTFIEMIYDVIQVPLQGLTGSLPGAIGIAFFISFLWWFGVHGQSVVNGVVTALLLSNLDANKALLAADKLSLENGAHIVTQQFLDSFLIMSGSGITFGIVFSMLFAAKSKQYKALGKVAAFPALFNVNEPVVFGFPIVMNPVMFLPFVLVPILAAFIVYGAISIGFMQPFSGVTLPWSTPAIISGFMVGGWQGAVVQILILAVSTLVYFPFFKIQDKIACDNETKEAV</sequence>
<dbReference type="KEGG" id="srq:SR187_5640"/>
<keyword evidence="7 8" id="KW-0472">Membrane</keyword>
<evidence type="ECO:0000256" key="8">
    <source>
        <dbReference type="PIRNR" id="PIRNR006351"/>
    </source>
</evidence>
<name>A0A2Z5U3T9_9STRE</name>
<evidence type="ECO:0000256" key="3">
    <source>
        <dbReference type="ARBA" id="ARBA00022475"/>
    </source>
</evidence>
<evidence type="ECO:0000313" key="12">
    <source>
        <dbReference type="Proteomes" id="UP000269331"/>
    </source>
</evidence>
<evidence type="ECO:0000313" key="11">
    <source>
        <dbReference type="EMBL" id="BBA92733.1"/>
    </source>
</evidence>
<evidence type="ECO:0000256" key="1">
    <source>
        <dbReference type="ARBA" id="ARBA00004651"/>
    </source>
</evidence>
<dbReference type="Proteomes" id="UP000269331">
    <property type="component" value="Chromosome"/>
</dbReference>
<dbReference type="NCBIfam" id="TIGR00410">
    <property type="entry name" value="lacE"/>
    <property type="match status" value="1"/>
</dbReference>
<evidence type="ECO:0000256" key="4">
    <source>
        <dbReference type="ARBA" id="ARBA00022597"/>
    </source>
</evidence>
<dbReference type="GO" id="GO:0009401">
    <property type="term" value="P:phosphoenolpyruvate-dependent sugar phosphotransferase system"/>
    <property type="evidence" value="ECO:0007669"/>
    <property type="project" value="InterPro"/>
</dbReference>
<dbReference type="Pfam" id="PF02378">
    <property type="entry name" value="PTS_EIIC"/>
    <property type="match status" value="1"/>
</dbReference>
<dbReference type="GO" id="GO:0005886">
    <property type="term" value="C:plasma membrane"/>
    <property type="evidence" value="ECO:0007669"/>
    <property type="project" value="UniProtKB-SubCell"/>
</dbReference>
<dbReference type="InterPro" id="IPR003352">
    <property type="entry name" value="PTS_EIIC"/>
</dbReference>
<evidence type="ECO:0000256" key="7">
    <source>
        <dbReference type="ARBA" id="ARBA00023136"/>
    </source>
</evidence>
<organism evidence="11 12">
    <name type="scientific">Streptococcus ruminantium</name>
    <dbReference type="NCBI Taxonomy" id="1917441"/>
    <lineage>
        <taxon>Bacteria</taxon>
        <taxon>Bacillati</taxon>
        <taxon>Bacillota</taxon>
        <taxon>Bacilli</taxon>
        <taxon>Lactobacillales</taxon>
        <taxon>Streptococcaceae</taxon>
        <taxon>Streptococcus</taxon>
    </lineage>
</organism>
<dbReference type="PROSITE" id="PS51105">
    <property type="entry name" value="PTS_EIIC_TYPE_3"/>
    <property type="match status" value="1"/>
</dbReference>
<dbReference type="InterPro" id="IPR004501">
    <property type="entry name" value="PTS_EIIC_3"/>
</dbReference>
<keyword evidence="4 8" id="KW-0762">Sugar transport</keyword>
<evidence type="ECO:0000256" key="9">
    <source>
        <dbReference type="SAM" id="Phobius"/>
    </source>
</evidence>
<feature type="transmembrane region" description="Helical" evidence="9">
    <location>
        <begin position="389"/>
        <end position="416"/>
    </location>
</feature>
<reference evidence="11 12" key="1">
    <citation type="journal article" date="2018" name="Genome Biol. Evol.">
        <title>Complete Genome Sequence of Streptococcus ruminantium sp. nov. GUT-187T (=DSM 104980T =JCM 31869T), the Type Strain of S. ruminantium, and Comparison with Genome Sequences of Streptococcus suis Strains.</title>
        <authorList>
            <person name="Tohya M."/>
            <person name="Sekizaki T."/>
            <person name="Miyoshi-Akiyama T."/>
        </authorList>
    </citation>
    <scope>NUCLEOTIDE SEQUENCE [LARGE SCALE GENOMIC DNA]</scope>
    <source>
        <strain evidence="11 12">GUT187T</strain>
    </source>
</reference>